<keyword evidence="1" id="KW-0472">Membrane</keyword>
<evidence type="ECO:0000313" key="2">
    <source>
        <dbReference type="EMBL" id="PYH69506.1"/>
    </source>
</evidence>
<keyword evidence="1" id="KW-1133">Transmembrane helix</keyword>
<feature type="transmembrane region" description="Helical" evidence="1">
    <location>
        <begin position="20"/>
        <end position="40"/>
    </location>
</feature>
<organism evidence="2 3">
    <name type="scientific">Aspergillus vadensis (strain CBS 113365 / IMI 142717 / IBT 24658)</name>
    <dbReference type="NCBI Taxonomy" id="1448311"/>
    <lineage>
        <taxon>Eukaryota</taxon>
        <taxon>Fungi</taxon>
        <taxon>Dikarya</taxon>
        <taxon>Ascomycota</taxon>
        <taxon>Pezizomycotina</taxon>
        <taxon>Eurotiomycetes</taxon>
        <taxon>Eurotiomycetidae</taxon>
        <taxon>Eurotiales</taxon>
        <taxon>Aspergillaceae</taxon>
        <taxon>Aspergillus</taxon>
        <taxon>Aspergillus subgen. Circumdati</taxon>
    </lineage>
</organism>
<keyword evidence="3" id="KW-1185">Reference proteome</keyword>
<protein>
    <submittedName>
        <fullName evidence="2">Uncharacterized protein</fullName>
    </submittedName>
</protein>
<gene>
    <name evidence="2" type="ORF">BO88DRAFT_425188</name>
</gene>
<evidence type="ECO:0000313" key="3">
    <source>
        <dbReference type="Proteomes" id="UP000248405"/>
    </source>
</evidence>
<name>A0A319B9B1_ASPVC</name>
<dbReference type="OrthoDB" id="10019049at2759"/>
<evidence type="ECO:0000256" key="1">
    <source>
        <dbReference type="SAM" id="Phobius"/>
    </source>
</evidence>
<dbReference type="AlphaFoldDB" id="A0A319B9B1"/>
<dbReference type="RefSeq" id="XP_025563300.1">
    <property type="nucleotide sequence ID" value="XM_025708809.1"/>
</dbReference>
<dbReference type="EMBL" id="KZ821623">
    <property type="protein sequence ID" value="PYH69506.1"/>
    <property type="molecule type" value="Genomic_DNA"/>
</dbReference>
<dbReference type="GeneID" id="37213401"/>
<accession>A0A319B9B1</accession>
<reference evidence="2" key="1">
    <citation type="submission" date="2016-12" db="EMBL/GenBank/DDBJ databases">
        <title>The genomes of Aspergillus section Nigri reveals drivers in fungal speciation.</title>
        <authorList>
            <consortium name="DOE Joint Genome Institute"/>
            <person name="Vesth T.C."/>
            <person name="Nybo J."/>
            <person name="Theobald S."/>
            <person name="Brandl J."/>
            <person name="Frisvad J.C."/>
            <person name="Nielsen K.F."/>
            <person name="Lyhne E.K."/>
            <person name="Kogle M.E."/>
            <person name="Kuo A."/>
            <person name="Riley R."/>
            <person name="Clum A."/>
            <person name="Nolan M."/>
            <person name="Lipzen A."/>
            <person name="Salamov A."/>
            <person name="Henrissat B."/>
            <person name="Wiebenga A."/>
            <person name="De Vries R.P."/>
            <person name="Grigoriev I.V."/>
            <person name="Mortensen U.H."/>
            <person name="Andersen M.R."/>
            <person name="Baker S.E."/>
        </authorList>
    </citation>
    <scope>NUCLEOTIDE SEQUENCE [LARGE SCALE GENOMIC DNA]</scope>
    <source>
        <strain evidence="2">CBS 113365</strain>
    </source>
</reference>
<dbReference type="Proteomes" id="UP000248405">
    <property type="component" value="Unassembled WGS sequence"/>
</dbReference>
<keyword evidence="1" id="KW-0812">Transmembrane</keyword>
<sequence length="169" mass="19595">MDNDLPMAQKRRIIYIRPFLLFYLNSLITEIIFLAVGVFIMTGTRDLFYKVMWTLVFCPIGMGGAMGGLINCFIVDHYHGKKAAHFTGILSLLVLSACNYLCYNLDRHFGWFGANEHPMWFHWRYPMIWVVGYCNELLMFTDRGQERLARLGFVGYHDILASTLIIGHD</sequence>
<proteinExistence type="predicted"/>
<feature type="transmembrane region" description="Helical" evidence="1">
    <location>
        <begin position="52"/>
        <end position="74"/>
    </location>
</feature>